<dbReference type="RefSeq" id="WP_324715792.1">
    <property type="nucleotide sequence ID" value="NZ_CP141615.1"/>
</dbReference>
<keyword evidence="7" id="KW-0342">GTP-binding</keyword>
<evidence type="ECO:0000256" key="5">
    <source>
        <dbReference type="ARBA" id="ARBA00022801"/>
    </source>
</evidence>
<proteinExistence type="inferred from homology"/>
<accession>A0ABZ1BUR6</accession>
<feature type="domain" description="CobW/HypB/UreG nucleotide-binding" evidence="8">
    <location>
        <begin position="36"/>
        <end position="194"/>
    </location>
</feature>
<evidence type="ECO:0000256" key="4">
    <source>
        <dbReference type="ARBA" id="ARBA00022741"/>
    </source>
</evidence>
<keyword evidence="2" id="KW-0533">Nickel</keyword>
<dbReference type="PANTHER" id="PTHR30134">
    <property type="entry name" value="HYDROGENASE PROTEIN ASSEMBLY PROTEIN, NICKEL CHAPERONE"/>
    <property type="match status" value="1"/>
</dbReference>
<dbReference type="PANTHER" id="PTHR30134:SF2">
    <property type="entry name" value="HYDROGENASE MATURATION FACTOR HYPB"/>
    <property type="match status" value="1"/>
</dbReference>
<dbReference type="EMBL" id="CP141615">
    <property type="protein sequence ID" value="WRP16519.1"/>
    <property type="molecule type" value="Genomic_DNA"/>
</dbReference>
<dbReference type="SUPFAM" id="SSF52540">
    <property type="entry name" value="P-loop containing nucleoside triphosphate hydrolases"/>
    <property type="match status" value="1"/>
</dbReference>
<dbReference type="Pfam" id="PF02492">
    <property type="entry name" value="cobW"/>
    <property type="match status" value="1"/>
</dbReference>
<evidence type="ECO:0000256" key="3">
    <source>
        <dbReference type="ARBA" id="ARBA00022723"/>
    </source>
</evidence>
<evidence type="ECO:0000256" key="1">
    <source>
        <dbReference type="ARBA" id="ARBA00006211"/>
    </source>
</evidence>
<evidence type="ECO:0000259" key="8">
    <source>
        <dbReference type="Pfam" id="PF02492"/>
    </source>
</evidence>
<reference evidence="9 10" key="1">
    <citation type="journal article" date="2024" name="Front. Microbiol.">
        <title>Novel thermophilic genera Geochorda gen. nov. and Carboxydochorda gen. nov. from the deep terrestrial subsurface reveal the ecophysiological diversity in the class Limnochordia.</title>
        <authorList>
            <person name="Karnachuk O.V."/>
            <person name="Lukina A.P."/>
            <person name="Avakyan M.R."/>
            <person name="Kadnikov V.V."/>
            <person name="Begmatov S."/>
            <person name="Beletsky A.V."/>
            <person name="Vlasova K.G."/>
            <person name="Novikov A.A."/>
            <person name="Shcherbakova V.A."/>
            <person name="Mardanov A.V."/>
            <person name="Ravin N.V."/>
        </authorList>
    </citation>
    <scope>NUCLEOTIDE SEQUENCE [LARGE SCALE GENOMIC DNA]</scope>
    <source>
        <strain evidence="9 10">L945</strain>
    </source>
</reference>
<protein>
    <submittedName>
        <fullName evidence="9">Hydrogenase nickel incorporation protein HypB</fullName>
    </submittedName>
</protein>
<evidence type="ECO:0000313" key="9">
    <source>
        <dbReference type="EMBL" id="WRP16519.1"/>
    </source>
</evidence>
<dbReference type="InterPro" id="IPR004392">
    <property type="entry name" value="Hyd_mat_HypB"/>
</dbReference>
<keyword evidence="4" id="KW-0547">Nucleotide-binding</keyword>
<dbReference type="InterPro" id="IPR027417">
    <property type="entry name" value="P-loop_NTPase"/>
</dbReference>
<evidence type="ECO:0000256" key="7">
    <source>
        <dbReference type="ARBA" id="ARBA00023134"/>
    </source>
</evidence>
<sequence>MTQPTEPVRSRVLSRNDELAAALRSRWQRRGVFCLNLVSSPGAGKTTLLERTLERLSGRVKAGVLVGDLATERDAERLSRFGFPVRQIVTGGVCHLDAAMVTAHLEAVDRPDLELLFLENVGNLVCPASYDLGQDVSAVLLSTTEGDDKPLKYPTIFRRSGVMVVTKMDLLGASDFDVDRAVGHARGIQPGLRVFFTSCRTGAGIDEWTHWILQQVEAKRAATEEVAAGVPGRAGAD</sequence>
<gene>
    <name evidence="9" type="primary">hypB</name>
    <name evidence="9" type="ORF">U7230_10495</name>
</gene>
<name>A0ABZ1BUR6_9FIRM</name>
<organism evidence="9 10">
    <name type="scientific">Carboxydichorda subterranea</name>
    <dbReference type="NCBI Taxonomy" id="3109565"/>
    <lineage>
        <taxon>Bacteria</taxon>
        <taxon>Bacillati</taxon>
        <taxon>Bacillota</taxon>
        <taxon>Limnochordia</taxon>
        <taxon>Limnochordales</taxon>
        <taxon>Geochordaceae</taxon>
        <taxon>Carboxydichorda</taxon>
    </lineage>
</organism>
<dbReference type="Gene3D" id="3.40.50.300">
    <property type="entry name" value="P-loop containing nucleotide triphosphate hydrolases"/>
    <property type="match status" value="1"/>
</dbReference>
<dbReference type="Proteomes" id="UP001332192">
    <property type="component" value="Chromosome"/>
</dbReference>
<evidence type="ECO:0000256" key="2">
    <source>
        <dbReference type="ARBA" id="ARBA00022596"/>
    </source>
</evidence>
<dbReference type="InterPro" id="IPR003495">
    <property type="entry name" value="CobW/HypB/UreG_nucleotide-bd"/>
</dbReference>
<dbReference type="PIRSF" id="PIRSF005624">
    <property type="entry name" value="Ni-bind_GTPase"/>
    <property type="match status" value="1"/>
</dbReference>
<keyword evidence="10" id="KW-1185">Reference proteome</keyword>
<keyword evidence="6" id="KW-0862">Zinc</keyword>
<keyword evidence="3" id="KW-0479">Metal-binding</keyword>
<evidence type="ECO:0000313" key="10">
    <source>
        <dbReference type="Proteomes" id="UP001332192"/>
    </source>
</evidence>
<keyword evidence="5" id="KW-0378">Hydrolase</keyword>
<dbReference type="CDD" id="cd05390">
    <property type="entry name" value="HypB"/>
    <property type="match status" value="1"/>
</dbReference>
<comment type="similarity">
    <text evidence="1">Belongs to the SIMIBI class G3E GTPase family. HypB/HupM subfamily.</text>
</comment>
<dbReference type="NCBIfam" id="TIGR00073">
    <property type="entry name" value="hypB"/>
    <property type="match status" value="1"/>
</dbReference>
<evidence type="ECO:0000256" key="6">
    <source>
        <dbReference type="ARBA" id="ARBA00022833"/>
    </source>
</evidence>